<accession>A0A974CG34</accession>
<evidence type="ECO:0000256" key="1">
    <source>
        <dbReference type="SAM" id="MobiDB-lite"/>
    </source>
</evidence>
<reference evidence="3" key="1">
    <citation type="journal article" date="2016" name="Nature">
        <title>Genome evolution in the allotetraploid frog Xenopus laevis.</title>
        <authorList>
            <person name="Session A.M."/>
            <person name="Uno Y."/>
            <person name="Kwon T."/>
            <person name="Chapman J.A."/>
            <person name="Toyoda A."/>
            <person name="Takahashi S."/>
            <person name="Fukui A."/>
            <person name="Hikosaka A."/>
            <person name="Suzuki A."/>
            <person name="Kondo M."/>
            <person name="van Heeringen S.J."/>
            <person name="Quigley I."/>
            <person name="Heinz S."/>
            <person name="Ogino H."/>
            <person name="Ochi H."/>
            <person name="Hellsten U."/>
            <person name="Lyons J.B."/>
            <person name="Simakov O."/>
            <person name="Putnam N."/>
            <person name="Stites J."/>
            <person name="Kuroki Y."/>
            <person name="Tanaka T."/>
            <person name="Michiue T."/>
            <person name="Watanabe M."/>
            <person name="Bogdanovic O."/>
            <person name="Lister R."/>
            <person name="Georgiou G."/>
            <person name="Paranjpe S.S."/>
            <person name="van Kruijsbergen I."/>
            <person name="Shu S."/>
            <person name="Carlson J."/>
            <person name="Kinoshita T."/>
            <person name="Ohta Y."/>
            <person name="Mawaribuchi S."/>
            <person name="Jenkins J."/>
            <person name="Grimwood J."/>
            <person name="Schmutz J."/>
            <person name="Mitros T."/>
            <person name="Mozaffari S.V."/>
            <person name="Suzuki Y."/>
            <person name="Haramoto Y."/>
            <person name="Yamamoto T.S."/>
            <person name="Takagi C."/>
            <person name="Heald R."/>
            <person name="Miller K."/>
            <person name="Haudenschild C."/>
            <person name="Kitzman J."/>
            <person name="Nakayama T."/>
            <person name="Izutsu Y."/>
            <person name="Robert J."/>
            <person name="Fortriede J."/>
            <person name="Burns K."/>
            <person name="Lotay V."/>
            <person name="Karimi K."/>
            <person name="Yasuoka Y."/>
            <person name="Dichmann D.S."/>
            <person name="Flajnik M.F."/>
            <person name="Houston D.W."/>
            <person name="Shendure J."/>
            <person name="DuPasquier L."/>
            <person name="Vize P.D."/>
            <person name="Zorn A.M."/>
            <person name="Ito M."/>
            <person name="Marcotte E.M."/>
            <person name="Wallingford J.B."/>
            <person name="Ito Y."/>
            <person name="Asashima M."/>
            <person name="Ueno N."/>
            <person name="Matsuda Y."/>
            <person name="Veenstra G.J."/>
            <person name="Fujiyama A."/>
            <person name="Harland R.M."/>
            <person name="Taira M."/>
            <person name="Rokhsar D.S."/>
        </authorList>
    </citation>
    <scope>NUCLEOTIDE SEQUENCE [LARGE SCALE GENOMIC DNA]</scope>
    <source>
        <strain evidence="3">J</strain>
    </source>
</reference>
<evidence type="ECO:0000313" key="2">
    <source>
        <dbReference type="EMBL" id="OCT72713.1"/>
    </source>
</evidence>
<feature type="region of interest" description="Disordered" evidence="1">
    <location>
        <begin position="23"/>
        <end position="50"/>
    </location>
</feature>
<gene>
    <name evidence="2" type="ORF">XELAEV_18035696mg</name>
</gene>
<sequence>MQWEGSSRSGPVCVSAAHYGTTTITHSPRGWSRAKPPPSQSGYTEPPVPSTIAAACCPSRREAGGLLGSEGRRGGLEWCERDGVGRRRRTCYSPGHRKR</sequence>
<organism evidence="2 3">
    <name type="scientific">Xenopus laevis</name>
    <name type="common">African clawed frog</name>
    <dbReference type="NCBI Taxonomy" id="8355"/>
    <lineage>
        <taxon>Eukaryota</taxon>
        <taxon>Metazoa</taxon>
        <taxon>Chordata</taxon>
        <taxon>Craniata</taxon>
        <taxon>Vertebrata</taxon>
        <taxon>Euteleostomi</taxon>
        <taxon>Amphibia</taxon>
        <taxon>Batrachia</taxon>
        <taxon>Anura</taxon>
        <taxon>Pipoidea</taxon>
        <taxon>Pipidae</taxon>
        <taxon>Xenopodinae</taxon>
        <taxon>Xenopus</taxon>
        <taxon>Xenopus</taxon>
    </lineage>
</organism>
<name>A0A974CG34_XENLA</name>
<protein>
    <submittedName>
        <fullName evidence="2">Uncharacterized protein</fullName>
    </submittedName>
</protein>
<proteinExistence type="predicted"/>
<evidence type="ECO:0000313" key="3">
    <source>
        <dbReference type="Proteomes" id="UP000694892"/>
    </source>
</evidence>
<dbReference type="AlphaFoldDB" id="A0A974CG34"/>
<dbReference type="EMBL" id="CM004478">
    <property type="protein sequence ID" value="OCT72713.1"/>
    <property type="molecule type" value="Genomic_DNA"/>
</dbReference>
<dbReference type="Proteomes" id="UP000694892">
    <property type="component" value="Chromosome 7L"/>
</dbReference>